<keyword evidence="1" id="KW-0812">Transmembrane</keyword>
<keyword evidence="1" id="KW-1133">Transmembrane helix</keyword>
<keyword evidence="3" id="KW-1185">Reference proteome</keyword>
<protein>
    <submittedName>
        <fullName evidence="2">DUF2721 domain-containing protein</fullName>
    </submittedName>
</protein>
<organism evidence="2 3">
    <name type="scientific">Rubritalea spongiae</name>
    <dbReference type="NCBI Taxonomy" id="430797"/>
    <lineage>
        <taxon>Bacteria</taxon>
        <taxon>Pseudomonadati</taxon>
        <taxon>Verrucomicrobiota</taxon>
        <taxon>Verrucomicrobiia</taxon>
        <taxon>Verrucomicrobiales</taxon>
        <taxon>Rubritaleaceae</taxon>
        <taxon>Rubritalea</taxon>
    </lineage>
</organism>
<dbReference type="Proteomes" id="UP001597297">
    <property type="component" value="Unassembled WGS sequence"/>
</dbReference>
<gene>
    <name evidence="2" type="ORF">ACFSQZ_09950</name>
</gene>
<comment type="caution">
    <text evidence="2">The sequence shown here is derived from an EMBL/GenBank/DDBJ whole genome shotgun (WGS) entry which is preliminary data.</text>
</comment>
<dbReference type="Pfam" id="PF11026">
    <property type="entry name" value="DUF2721"/>
    <property type="match status" value="1"/>
</dbReference>
<evidence type="ECO:0000256" key="1">
    <source>
        <dbReference type="SAM" id="Phobius"/>
    </source>
</evidence>
<dbReference type="RefSeq" id="WP_377095706.1">
    <property type="nucleotide sequence ID" value="NZ_JBHSJM010000001.1"/>
</dbReference>
<reference evidence="3" key="1">
    <citation type="journal article" date="2019" name="Int. J. Syst. Evol. Microbiol.">
        <title>The Global Catalogue of Microorganisms (GCM) 10K type strain sequencing project: providing services to taxonomists for standard genome sequencing and annotation.</title>
        <authorList>
            <consortium name="The Broad Institute Genomics Platform"/>
            <consortium name="The Broad Institute Genome Sequencing Center for Infectious Disease"/>
            <person name="Wu L."/>
            <person name="Ma J."/>
        </authorList>
    </citation>
    <scope>NUCLEOTIDE SEQUENCE [LARGE SCALE GENOMIC DNA]</scope>
    <source>
        <strain evidence="3">JCM 16545</strain>
    </source>
</reference>
<feature type="transmembrane region" description="Helical" evidence="1">
    <location>
        <begin position="67"/>
        <end position="90"/>
    </location>
</feature>
<dbReference type="InterPro" id="IPR021279">
    <property type="entry name" value="DUF2721"/>
</dbReference>
<keyword evidence="1" id="KW-0472">Membrane</keyword>
<name>A0ABW5E2Z2_9BACT</name>
<evidence type="ECO:0000313" key="3">
    <source>
        <dbReference type="Proteomes" id="UP001597297"/>
    </source>
</evidence>
<proteinExistence type="predicted"/>
<evidence type="ECO:0000313" key="2">
    <source>
        <dbReference type="EMBL" id="MFD2276791.1"/>
    </source>
</evidence>
<feature type="transmembrane region" description="Helical" evidence="1">
    <location>
        <begin position="6"/>
        <end position="27"/>
    </location>
</feature>
<sequence>MTIDLSTPALLFPAVSLLFLSYTNRFLALSSLIRKLHTDWINAPEHCDDALLAQITNLRHRLKLIRWMQVSGALSLLLCVSSMGCMLFDLRSVGTLFFGVALSLMAVSLCALVREASVSGGALNILLDETGQPQGKKK</sequence>
<accession>A0ABW5E2Z2</accession>
<feature type="transmembrane region" description="Helical" evidence="1">
    <location>
        <begin position="96"/>
        <end position="113"/>
    </location>
</feature>
<dbReference type="EMBL" id="JBHUJC010000027">
    <property type="protein sequence ID" value="MFD2276791.1"/>
    <property type="molecule type" value="Genomic_DNA"/>
</dbReference>